<accession>A0A1H1C1L5</accession>
<name>A0A1H1C1L5_9ACTN</name>
<gene>
    <name evidence="1" type="ORF">SAMN04489765_0972</name>
</gene>
<dbReference type="RefSeq" id="WP_156483197.1">
    <property type="nucleotide sequence ID" value="NZ_AP025457.1"/>
</dbReference>
<sequence>MGEYNSAEARANAEFALAGDSPRSRRLSAQLLVRLAHRRGEDPEQWVLDVAEGRLPA</sequence>
<protein>
    <submittedName>
        <fullName evidence="1">Uncharacterized protein</fullName>
    </submittedName>
</protein>
<dbReference type="EMBL" id="FNLF01000002">
    <property type="protein sequence ID" value="SDQ58102.1"/>
    <property type="molecule type" value="Genomic_DNA"/>
</dbReference>
<organism evidence="1 2">
    <name type="scientific">Tsukamurella pulmonis</name>
    <dbReference type="NCBI Taxonomy" id="47312"/>
    <lineage>
        <taxon>Bacteria</taxon>
        <taxon>Bacillati</taxon>
        <taxon>Actinomycetota</taxon>
        <taxon>Actinomycetes</taxon>
        <taxon>Mycobacteriales</taxon>
        <taxon>Tsukamurellaceae</taxon>
        <taxon>Tsukamurella</taxon>
    </lineage>
</organism>
<evidence type="ECO:0000313" key="1">
    <source>
        <dbReference type="EMBL" id="SDQ58102.1"/>
    </source>
</evidence>
<evidence type="ECO:0000313" key="2">
    <source>
        <dbReference type="Proteomes" id="UP000183053"/>
    </source>
</evidence>
<reference evidence="2" key="1">
    <citation type="submission" date="2016-10" db="EMBL/GenBank/DDBJ databases">
        <authorList>
            <person name="Varghese N."/>
            <person name="Submissions S."/>
        </authorList>
    </citation>
    <scope>NUCLEOTIDE SEQUENCE [LARGE SCALE GENOMIC DNA]</scope>
    <source>
        <strain evidence="2">DSM 44142</strain>
    </source>
</reference>
<dbReference type="Proteomes" id="UP000183053">
    <property type="component" value="Unassembled WGS sequence"/>
</dbReference>
<proteinExistence type="predicted"/>
<dbReference type="AlphaFoldDB" id="A0A1H1C1L5"/>
<keyword evidence="2" id="KW-1185">Reference proteome</keyword>